<dbReference type="Proteomes" id="UP000276443">
    <property type="component" value="Unassembled WGS sequence"/>
</dbReference>
<dbReference type="Gene3D" id="3.40.50.80">
    <property type="entry name" value="Nucleotide-binding domain of ferredoxin-NADP reductase (FNR) module"/>
    <property type="match status" value="1"/>
</dbReference>
<feature type="binding site" evidence="11 13">
    <location>
        <position position="226"/>
    </location>
    <ligand>
        <name>[2Fe-2S] cluster</name>
        <dbReference type="ChEBI" id="CHEBI:190135"/>
    </ligand>
</feature>
<dbReference type="NCBIfam" id="NF000799">
    <property type="entry name" value="PRK00054.1-4"/>
    <property type="match status" value="1"/>
</dbReference>
<keyword evidence="10 11" id="KW-0411">Iron-sulfur</keyword>
<dbReference type="HAMAP" id="MF_01211">
    <property type="entry name" value="DHODB_Fe_S_bind"/>
    <property type="match status" value="1"/>
</dbReference>
<keyword evidence="8 11" id="KW-0249">Electron transport</keyword>
<feature type="binding site" evidence="11 12">
    <location>
        <begin position="76"/>
        <end position="77"/>
    </location>
    <ligand>
        <name>FAD</name>
        <dbReference type="ChEBI" id="CHEBI:57692"/>
    </ligand>
</feature>
<comment type="cofactor">
    <cofactor evidence="13">
        <name>[2Fe-2S] cluster</name>
        <dbReference type="ChEBI" id="CHEBI:190135"/>
    </cofactor>
    <text evidence="13">Binds 1 [2Fe-2S] cluster per subunit.</text>
</comment>
<protein>
    <recommendedName>
        <fullName evidence="11">Dihydroorotate dehydrogenase B (NAD(+)), electron transfer subunit</fullName>
    </recommendedName>
    <alternativeName>
        <fullName evidence="11">Dihydroorotate oxidase B, electron transfer subunit</fullName>
    </alternativeName>
</protein>
<dbReference type="GO" id="GO:0050660">
    <property type="term" value="F:flavin adenine dinucleotide binding"/>
    <property type="evidence" value="ECO:0007669"/>
    <property type="project" value="InterPro"/>
</dbReference>
<evidence type="ECO:0000256" key="8">
    <source>
        <dbReference type="ARBA" id="ARBA00022982"/>
    </source>
</evidence>
<dbReference type="GO" id="GO:0044205">
    <property type="term" value="P:'de novo' UMP biosynthetic process"/>
    <property type="evidence" value="ECO:0007669"/>
    <property type="project" value="UniProtKB-UniRule"/>
</dbReference>
<keyword evidence="9 11" id="KW-0408">Iron</keyword>
<evidence type="ECO:0000256" key="2">
    <source>
        <dbReference type="ARBA" id="ARBA00022448"/>
    </source>
</evidence>
<comment type="function">
    <text evidence="11">Responsible for channeling the electrons from the oxidation of dihydroorotate from the FMN redox center in the PyrD type B subunit to the ultimate electron acceptor NAD(+).</text>
</comment>
<keyword evidence="6 11" id="KW-0274">FAD</keyword>
<dbReference type="InterPro" id="IPR017938">
    <property type="entry name" value="Riboflavin_synthase-like_b-brl"/>
</dbReference>
<dbReference type="PRINTS" id="PR00409">
    <property type="entry name" value="PHDIOXRDTASE"/>
</dbReference>
<dbReference type="InterPro" id="IPR001433">
    <property type="entry name" value="OxRdtase_FAD/NAD-bd"/>
</dbReference>
<feature type="binding site" evidence="11 13">
    <location>
        <position position="223"/>
    </location>
    <ligand>
        <name>[2Fe-2S] cluster</name>
        <dbReference type="ChEBI" id="CHEBI:190135"/>
    </ligand>
</feature>
<feature type="binding site" evidence="11 13">
    <location>
        <position position="240"/>
    </location>
    <ligand>
        <name>[2Fe-2S] cluster</name>
        <dbReference type="ChEBI" id="CHEBI:190135"/>
    </ligand>
</feature>
<dbReference type="InterPro" id="IPR019480">
    <property type="entry name" value="Dihydroorotate_DH_Fe-S-bd"/>
</dbReference>
<comment type="similarity">
    <text evidence="1 11">Belongs to the PyrK family.</text>
</comment>
<sequence>MVHGDVLVKSNRLIALDTYEMVLAGDLVQHIQLPGQFVHVKIGEGSTHMLRRPFSIADYNPETNEFVLVYKLIGEGTTWLSQLRMGDSLDVLGPLGNGFQIQGIQKQRILVVGGGVGVPPLYNLVKQLSAHNQVTAILGYQSIDSVFYEEEFNKWADVHIATDDGSYGSKGFVTDVINQLNLSVDQYFSCGPLGMLRSVQNNMEGYEGFLSVEERMGCGVGACFACVCPAKNEKGYVKICQDGPVFDAREVTL</sequence>
<keyword evidence="5 11" id="KW-0479">Metal-binding</keyword>
<evidence type="ECO:0000313" key="16">
    <source>
        <dbReference type="Proteomes" id="UP000276443"/>
    </source>
</evidence>
<dbReference type="PROSITE" id="PS51384">
    <property type="entry name" value="FAD_FR"/>
    <property type="match status" value="1"/>
</dbReference>
<evidence type="ECO:0000256" key="4">
    <source>
        <dbReference type="ARBA" id="ARBA00022714"/>
    </source>
</evidence>
<evidence type="ECO:0000256" key="5">
    <source>
        <dbReference type="ARBA" id="ARBA00022723"/>
    </source>
</evidence>
<evidence type="ECO:0000256" key="9">
    <source>
        <dbReference type="ARBA" id="ARBA00023004"/>
    </source>
</evidence>
<evidence type="ECO:0000259" key="14">
    <source>
        <dbReference type="PROSITE" id="PS51384"/>
    </source>
</evidence>
<dbReference type="Pfam" id="PF10418">
    <property type="entry name" value="DHODB_Fe-S_bind"/>
    <property type="match status" value="1"/>
</dbReference>
<dbReference type="PANTHER" id="PTHR43513">
    <property type="entry name" value="DIHYDROOROTATE DEHYDROGENASE B (NAD(+)), ELECTRON TRANSFER SUBUNIT"/>
    <property type="match status" value="1"/>
</dbReference>
<evidence type="ECO:0000256" key="7">
    <source>
        <dbReference type="ARBA" id="ARBA00022975"/>
    </source>
</evidence>
<evidence type="ECO:0000256" key="11">
    <source>
        <dbReference type="HAMAP-Rule" id="MF_01211"/>
    </source>
</evidence>
<keyword evidence="16" id="KW-1185">Reference proteome</keyword>
<reference evidence="15 16" key="1">
    <citation type="submission" date="2018-11" db="EMBL/GenBank/DDBJ databases">
        <title>Genomic Encyclopedia of Type Strains, Phase IV (KMG-IV): sequencing the most valuable type-strain genomes for metagenomic binning, comparative biology and taxonomic classification.</title>
        <authorList>
            <person name="Goeker M."/>
        </authorList>
    </citation>
    <scope>NUCLEOTIDE SEQUENCE [LARGE SCALE GENOMIC DNA]</scope>
    <source>
        <strain evidence="15 16">DSM 18090</strain>
    </source>
</reference>
<evidence type="ECO:0000256" key="10">
    <source>
        <dbReference type="ARBA" id="ARBA00023014"/>
    </source>
</evidence>
<dbReference type="RefSeq" id="WP_124220135.1">
    <property type="nucleotide sequence ID" value="NZ_RKRF01000007.1"/>
</dbReference>
<keyword evidence="2 11" id="KW-0813">Transport</keyword>
<dbReference type="Gene3D" id="2.10.240.10">
    <property type="entry name" value="Dihydroorotate dehydrogenase, electron transfer subunit"/>
    <property type="match status" value="1"/>
</dbReference>
<dbReference type="OrthoDB" id="9778346at2"/>
<dbReference type="EMBL" id="RKRF01000007">
    <property type="protein sequence ID" value="RPF56055.1"/>
    <property type="molecule type" value="Genomic_DNA"/>
</dbReference>
<comment type="caution">
    <text evidence="15">The sequence shown here is derived from an EMBL/GenBank/DDBJ whole genome shotgun (WGS) entry which is preliminary data.</text>
</comment>
<keyword evidence="4 11" id="KW-0001">2Fe-2S</keyword>
<feature type="domain" description="FAD-binding FR-type" evidence="14">
    <location>
        <begin position="1"/>
        <end position="101"/>
    </location>
</feature>
<feature type="binding site" evidence="11 13">
    <location>
        <position position="218"/>
    </location>
    <ligand>
        <name>[2Fe-2S] cluster</name>
        <dbReference type="ChEBI" id="CHEBI:190135"/>
    </ligand>
</feature>
<dbReference type="InterPro" id="IPR012165">
    <property type="entry name" value="Cyt_c3_hydrogenase_gsu"/>
</dbReference>
<dbReference type="SUPFAM" id="SSF63380">
    <property type="entry name" value="Riboflavin synthase domain-like"/>
    <property type="match status" value="1"/>
</dbReference>
<dbReference type="SUPFAM" id="SSF52343">
    <property type="entry name" value="Ferredoxin reductase-like, C-terminal NADP-linked domain"/>
    <property type="match status" value="1"/>
</dbReference>
<gene>
    <name evidence="11" type="primary">pyrK</name>
    <name evidence="15" type="ORF">EDC24_0943</name>
</gene>
<dbReference type="GO" id="GO:0016491">
    <property type="term" value="F:oxidoreductase activity"/>
    <property type="evidence" value="ECO:0007669"/>
    <property type="project" value="InterPro"/>
</dbReference>
<dbReference type="InterPro" id="IPR039261">
    <property type="entry name" value="FNR_nucleotide-bd"/>
</dbReference>
<evidence type="ECO:0000256" key="3">
    <source>
        <dbReference type="ARBA" id="ARBA00022630"/>
    </source>
</evidence>
<dbReference type="InterPro" id="IPR037117">
    <property type="entry name" value="Dihydroorotate_DH_ele_sf"/>
</dbReference>
<dbReference type="InterPro" id="IPR017927">
    <property type="entry name" value="FAD-bd_FR_type"/>
</dbReference>
<comment type="pathway">
    <text evidence="11">Pyrimidine metabolism; UMP biosynthesis via de novo pathway; orotate from (S)-dihydroorotate (NAD(+) route): step 1/1.</text>
</comment>
<evidence type="ECO:0000256" key="6">
    <source>
        <dbReference type="ARBA" id="ARBA00022827"/>
    </source>
</evidence>
<comment type="cofactor">
    <cofactor evidence="11 12">
        <name>FAD</name>
        <dbReference type="ChEBI" id="CHEBI:57692"/>
    </cofactor>
    <text evidence="11 12">Binds 1 FAD per subunit.</text>
</comment>
<evidence type="ECO:0000256" key="12">
    <source>
        <dbReference type="PIRSR" id="PIRSR006816-1"/>
    </source>
</evidence>
<dbReference type="InterPro" id="IPR023455">
    <property type="entry name" value="Dihydroorotate_DHASE_ETsu"/>
</dbReference>
<proteinExistence type="inferred from homology"/>
<evidence type="ECO:0000256" key="13">
    <source>
        <dbReference type="PIRSR" id="PIRSR006816-2"/>
    </source>
</evidence>
<evidence type="ECO:0000313" key="15">
    <source>
        <dbReference type="EMBL" id="RPF56055.1"/>
    </source>
</evidence>
<dbReference type="InterPro" id="IPR050353">
    <property type="entry name" value="PyrK_electron_transfer"/>
</dbReference>
<keyword evidence="3 11" id="KW-0285">Flavoprotein</keyword>
<dbReference type="GO" id="GO:0051537">
    <property type="term" value="F:2 iron, 2 sulfur cluster binding"/>
    <property type="evidence" value="ECO:0007669"/>
    <property type="project" value="UniProtKB-KW"/>
</dbReference>
<name>A0A3N5CBD4_9BACI</name>
<evidence type="ECO:0000256" key="1">
    <source>
        <dbReference type="ARBA" id="ARBA00006422"/>
    </source>
</evidence>
<comment type="subunit">
    <text evidence="11">Heterotetramer of 2 PyrK and 2 PyrD type B subunits.</text>
</comment>
<organism evidence="15 16">
    <name type="scientific">Aquisalibacillus elongatus</name>
    <dbReference type="NCBI Taxonomy" id="485577"/>
    <lineage>
        <taxon>Bacteria</taxon>
        <taxon>Bacillati</taxon>
        <taxon>Bacillota</taxon>
        <taxon>Bacilli</taxon>
        <taxon>Bacillales</taxon>
        <taxon>Bacillaceae</taxon>
        <taxon>Aquisalibacillus</taxon>
    </lineage>
</organism>
<feature type="binding site" evidence="11 12">
    <location>
        <begin position="52"/>
        <end position="55"/>
    </location>
    <ligand>
        <name>FAD</name>
        <dbReference type="ChEBI" id="CHEBI:57692"/>
    </ligand>
</feature>
<accession>A0A3N5CBD4</accession>
<dbReference type="CDD" id="cd06218">
    <property type="entry name" value="DHOD_e_trans"/>
    <property type="match status" value="1"/>
</dbReference>
<dbReference type="UniPathway" id="UPA00070">
    <property type="reaction ID" value="UER00945"/>
</dbReference>
<dbReference type="GO" id="GO:0046872">
    <property type="term" value="F:metal ion binding"/>
    <property type="evidence" value="ECO:0007669"/>
    <property type="project" value="UniProtKB-KW"/>
</dbReference>
<dbReference type="GO" id="GO:0009055">
    <property type="term" value="F:electron transfer activity"/>
    <property type="evidence" value="ECO:0007669"/>
    <property type="project" value="UniProtKB-UniRule"/>
</dbReference>
<dbReference type="AlphaFoldDB" id="A0A3N5CBD4"/>
<comment type="caution">
    <text evidence="11">Lacks conserved residue(s) required for the propagation of feature annotation.</text>
</comment>
<dbReference type="Gene3D" id="2.40.30.10">
    <property type="entry name" value="Translation factors"/>
    <property type="match status" value="1"/>
</dbReference>
<dbReference type="Pfam" id="PF00175">
    <property type="entry name" value="NAD_binding_1"/>
    <property type="match status" value="1"/>
</dbReference>
<comment type="cofactor">
    <cofactor evidence="11">
        <name>[2Fe-2S] cluster</name>
        <dbReference type="ChEBI" id="CHEBI:190135"/>
    </cofactor>
    <text evidence="11">Binds 1 [2Fe-2S] cluster per subunit.</text>
</comment>
<dbReference type="PANTHER" id="PTHR43513:SF3">
    <property type="entry name" value="DIHYDROOROTATE DEHYDROGENASE B (NAD(+)), ELECTRON TRANSFER SUBUNIT-RELATED"/>
    <property type="match status" value="1"/>
</dbReference>
<keyword evidence="7 11" id="KW-0665">Pyrimidine biosynthesis</keyword>
<dbReference type="PIRSF" id="PIRSF006816">
    <property type="entry name" value="Cyc3_hyd_g"/>
    <property type="match status" value="1"/>
</dbReference>